<feature type="domain" description="Fumarylacetoacetase-like C-terminal" evidence="1">
    <location>
        <begin position="117"/>
        <end position="321"/>
    </location>
</feature>
<dbReference type="Gene3D" id="3.90.850.10">
    <property type="entry name" value="Fumarylacetoacetase-like, C-terminal domain"/>
    <property type="match status" value="1"/>
</dbReference>
<dbReference type="InterPro" id="IPR011234">
    <property type="entry name" value="Fumarylacetoacetase-like_C"/>
</dbReference>
<dbReference type="SUPFAM" id="SSF56529">
    <property type="entry name" value="FAH"/>
    <property type="match status" value="1"/>
</dbReference>
<dbReference type="GO" id="GO:0003824">
    <property type="term" value="F:catalytic activity"/>
    <property type="evidence" value="ECO:0007669"/>
    <property type="project" value="InterPro"/>
</dbReference>
<evidence type="ECO:0000313" key="3">
    <source>
        <dbReference type="Proteomes" id="UP000585272"/>
    </source>
</evidence>
<name>A0A840IFM7_9ACTN</name>
<dbReference type="AlphaFoldDB" id="A0A840IFM7"/>
<gene>
    <name evidence="2" type="ORF">BDZ31_002450</name>
</gene>
<dbReference type="PANTHER" id="PTHR43211">
    <property type="entry name" value="FUMARYLACETOACETATE HYDROLASE"/>
    <property type="match status" value="1"/>
</dbReference>
<dbReference type="PANTHER" id="PTHR43211:SF1">
    <property type="entry name" value="BLL6422 PROTEIN"/>
    <property type="match status" value="1"/>
</dbReference>
<accession>A0A840IFM7</accession>
<protein>
    <submittedName>
        <fullName evidence="2">2-keto-4-pentenoate hydratase/2-oxohepta-3-ene-1,7-dioic acid hydratase in catechol pathway</fullName>
    </submittedName>
</protein>
<dbReference type="RefSeq" id="WP_183342371.1">
    <property type="nucleotide sequence ID" value="NZ_JACHNU010000002.1"/>
</dbReference>
<evidence type="ECO:0000259" key="1">
    <source>
        <dbReference type="Pfam" id="PF01557"/>
    </source>
</evidence>
<dbReference type="InterPro" id="IPR036663">
    <property type="entry name" value="Fumarylacetoacetase_C_sf"/>
</dbReference>
<comment type="caution">
    <text evidence="2">The sequence shown here is derived from an EMBL/GenBank/DDBJ whole genome shotgun (WGS) entry which is preliminary data.</text>
</comment>
<reference evidence="2 3" key="1">
    <citation type="submission" date="2020-08" db="EMBL/GenBank/DDBJ databases">
        <title>Genomic Encyclopedia of Archaeal and Bacterial Type Strains, Phase II (KMG-II): from individual species to whole genera.</title>
        <authorList>
            <person name="Goeker M."/>
        </authorList>
    </citation>
    <scope>NUCLEOTIDE SEQUENCE [LARGE SCALE GENOMIC DNA]</scope>
    <source>
        <strain evidence="2 3">DSM 23288</strain>
    </source>
</reference>
<organism evidence="2 3">
    <name type="scientific">Conexibacter arvalis</name>
    <dbReference type="NCBI Taxonomy" id="912552"/>
    <lineage>
        <taxon>Bacteria</taxon>
        <taxon>Bacillati</taxon>
        <taxon>Actinomycetota</taxon>
        <taxon>Thermoleophilia</taxon>
        <taxon>Solirubrobacterales</taxon>
        <taxon>Conexibacteraceae</taxon>
        <taxon>Conexibacter</taxon>
    </lineage>
</organism>
<dbReference type="Pfam" id="PF01557">
    <property type="entry name" value="FAA_hydrolase"/>
    <property type="match status" value="1"/>
</dbReference>
<proteinExistence type="predicted"/>
<keyword evidence="3" id="KW-1185">Reference proteome</keyword>
<sequence>MRLVTYELPTPLGRVRRSGALSDADDAVIDLALARTALLARRGLPHAAALAAVETPVDMLALLGTGEHGIEAAREAVEAAVAEGVEQLGDGAVVRHAPGSVRLLAPVPRPNSLRDFLVVEEHVRRARRGREIPPEWFEMPVHYKGNVDAVYGPEDLVPWPAYTDRLDYELEVCAVVGKAGRRIAAADAPTHIVGYTIYNDWSARDIQRREMTVGLGPAMGKDFATSLGPCLVTADAFDRDAARMTARVDGETWSSGGLGTMRFSFEEIIEWVSQEQTLLPGDHLGSGTVGGGCGLELDRWIAEGSVVELEVDGIGVLRNRVGRRGAGPEPAAGL</sequence>
<dbReference type="EMBL" id="JACHNU010000002">
    <property type="protein sequence ID" value="MBB4662864.1"/>
    <property type="molecule type" value="Genomic_DNA"/>
</dbReference>
<dbReference type="Proteomes" id="UP000585272">
    <property type="component" value="Unassembled WGS sequence"/>
</dbReference>
<evidence type="ECO:0000313" key="2">
    <source>
        <dbReference type="EMBL" id="MBB4662864.1"/>
    </source>
</evidence>